<evidence type="ECO:0000259" key="1">
    <source>
        <dbReference type="Pfam" id="PF18063"/>
    </source>
</evidence>
<dbReference type="InterPro" id="IPR038768">
    <property type="entry name" value="SmlA"/>
</dbReference>
<dbReference type="PANTHER" id="PTHR35884">
    <property type="entry name" value="SMALL AGGREGATE FORMATION PROTEIN"/>
    <property type="match status" value="1"/>
</dbReference>
<dbReference type="EMBL" id="AJWJ01000192">
    <property type="protein sequence ID" value="KAF2073629.1"/>
    <property type="molecule type" value="Genomic_DNA"/>
</dbReference>
<organism evidence="2 3">
    <name type="scientific">Polysphondylium violaceum</name>
    <dbReference type="NCBI Taxonomy" id="133409"/>
    <lineage>
        <taxon>Eukaryota</taxon>
        <taxon>Amoebozoa</taxon>
        <taxon>Evosea</taxon>
        <taxon>Eumycetozoa</taxon>
        <taxon>Dictyostelia</taxon>
        <taxon>Dictyosteliales</taxon>
        <taxon>Dictyosteliaceae</taxon>
        <taxon>Polysphondylium</taxon>
    </lineage>
</organism>
<keyword evidence="3" id="KW-1185">Reference proteome</keyword>
<dbReference type="GO" id="GO:0031157">
    <property type="term" value="P:regulation of aggregate size involved in sorocarp development"/>
    <property type="evidence" value="ECO:0007669"/>
    <property type="project" value="InterPro"/>
</dbReference>
<protein>
    <recommendedName>
        <fullName evidence="1">Monalysin Pore-forming domain-containing protein</fullName>
    </recommendedName>
</protein>
<dbReference type="InterPro" id="IPR040927">
    <property type="entry name" value="PF_Monalysin"/>
</dbReference>
<accession>A0A8J4PX64</accession>
<feature type="domain" description="Monalysin Pore-forming" evidence="1">
    <location>
        <begin position="40"/>
        <end position="243"/>
    </location>
</feature>
<comment type="caution">
    <text evidence="2">The sequence shown here is derived from an EMBL/GenBank/DDBJ whole genome shotgun (WGS) entry which is preliminary data.</text>
</comment>
<dbReference type="Proteomes" id="UP000695562">
    <property type="component" value="Unassembled WGS sequence"/>
</dbReference>
<dbReference type="AlphaFoldDB" id="A0A8J4PX64"/>
<gene>
    <name evidence="2" type="ORF">CYY_005048</name>
</gene>
<name>A0A8J4PX64_9MYCE</name>
<evidence type="ECO:0000313" key="2">
    <source>
        <dbReference type="EMBL" id="KAF2073629.1"/>
    </source>
</evidence>
<evidence type="ECO:0000313" key="3">
    <source>
        <dbReference type="Proteomes" id="UP000695562"/>
    </source>
</evidence>
<dbReference type="OrthoDB" id="10524793at2759"/>
<dbReference type="PANTHER" id="PTHR35884:SF1">
    <property type="entry name" value="MONALYSIN BETA BARREL PORE-FORMING DOMAIN-CONTAINING PROTEIN-RELATED"/>
    <property type="match status" value="1"/>
</dbReference>
<proteinExistence type="predicted"/>
<sequence length="249" mass="28718">MGDVNKIVLAREEILSKLPNELQEKIKPQLAFRNFDMTKCQTAKNNMEISAITSSQEYPEPMCKFYFPTSSFVSFGLDVICKPVACYLDFIGNKVVPYQDEYTLTKKKGSTVINSMSTEVTASASAGIFGCEVSMSVTTGYNYSKTITEEVTETWKQTLNEGDYYTYQNYMLYVYNIVDADAFNFNDWAHKVRDNFGETIYTGKNGKLYFFLPVFRDDAFTKRYKEDFYSTVSRVDLKNFLMNEGFNNW</sequence>
<reference evidence="2" key="1">
    <citation type="submission" date="2020-01" db="EMBL/GenBank/DDBJ databases">
        <title>Development of genomics and gene disruption for Polysphondylium violaceum indicates a role for the polyketide synthase stlB in stalk morphogenesis.</title>
        <authorList>
            <person name="Narita B."/>
            <person name="Kawabe Y."/>
            <person name="Kin K."/>
            <person name="Saito T."/>
            <person name="Gibbs R."/>
            <person name="Kuspa A."/>
            <person name="Muzny D."/>
            <person name="Queller D."/>
            <person name="Richards S."/>
            <person name="Strassman J."/>
            <person name="Sucgang R."/>
            <person name="Worley K."/>
            <person name="Schaap P."/>
        </authorList>
    </citation>
    <scope>NUCLEOTIDE SEQUENCE</scope>
    <source>
        <strain evidence="2">QSvi11</strain>
    </source>
</reference>
<dbReference type="Pfam" id="PF18063">
    <property type="entry name" value="BB_PF"/>
    <property type="match status" value="1"/>
</dbReference>